<dbReference type="InterPro" id="IPR046871">
    <property type="entry name" value="Pro_CA_2"/>
</dbReference>
<dbReference type="Proteomes" id="UP000230108">
    <property type="component" value="Unassembled WGS sequence"/>
</dbReference>
<evidence type="ECO:0000313" key="1">
    <source>
        <dbReference type="EMBL" id="PIY68945.1"/>
    </source>
</evidence>
<gene>
    <name evidence="1" type="ORF">COY90_03280</name>
</gene>
<dbReference type="AlphaFoldDB" id="A0A2M7QCJ4"/>
<dbReference type="EMBL" id="PFLF01000068">
    <property type="protein sequence ID" value="PIY68945.1"/>
    <property type="molecule type" value="Genomic_DNA"/>
</dbReference>
<name>A0A2M7QCJ4_9BACT</name>
<evidence type="ECO:0008006" key="3">
    <source>
        <dbReference type="Google" id="ProtNLM"/>
    </source>
</evidence>
<dbReference type="GO" id="GO:0004089">
    <property type="term" value="F:carbonate dehydratase activity"/>
    <property type="evidence" value="ECO:0007669"/>
    <property type="project" value="InterPro"/>
</dbReference>
<protein>
    <recommendedName>
        <fullName evidence="3">Carbonic anhydrase</fullName>
    </recommendedName>
</protein>
<comment type="caution">
    <text evidence="1">The sequence shown here is derived from an EMBL/GenBank/DDBJ whole genome shotgun (WGS) entry which is preliminary data.</text>
</comment>
<reference evidence="2" key="1">
    <citation type="submission" date="2017-09" db="EMBL/GenBank/DDBJ databases">
        <title>Depth-based differentiation of microbial function through sediment-hosted aquifers and enrichment of novel symbionts in the deep terrestrial subsurface.</title>
        <authorList>
            <person name="Probst A.J."/>
            <person name="Ladd B."/>
            <person name="Jarett J.K."/>
            <person name="Geller-Mcgrath D.E."/>
            <person name="Sieber C.M.K."/>
            <person name="Emerson J.B."/>
            <person name="Anantharaman K."/>
            <person name="Thomas B.C."/>
            <person name="Malmstrom R."/>
            <person name="Stieglmeier M."/>
            <person name="Klingl A."/>
            <person name="Woyke T."/>
            <person name="Ryan C.M."/>
            <person name="Banfield J.F."/>
        </authorList>
    </citation>
    <scope>NUCLEOTIDE SEQUENCE [LARGE SCALE GENOMIC DNA]</scope>
</reference>
<accession>A0A2M7QCJ4</accession>
<dbReference type="InterPro" id="IPR036874">
    <property type="entry name" value="Carbonic_anhydrase_sf"/>
</dbReference>
<dbReference type="GO" id="GO:0008270">
    <property type="term" value="F:zinc ion binding"/>
    <property type="evidence" value="ECO:0007669"/>
    <property type="project" value="InterPro"/>
</dbReference>
<dbReference type="Pfam" id="PF20393">
    <property type="entry name" value="Pro_CA_2"/>
    <property type="match status" value="1"/>
</dbReference>
<sequence>MSHTCDAFVVTCIDFRFQKYIKRFTNTTLKGKLYDMVGFAGVTKDLPTIMNQLGISVRLHHTKKAIFIHHEDCGAYGKESTYKRHVTDLHQAKKAVRAKYPTLKVDLYYLHLDGKFEKVS</sequence>
<organism evidence="1 2">
    <name type="scientific">Candidatus Roizmanbacteria bacterium CG_4_10_14_0_8_um_filter_39_9</name>
    <dbReference type="NCBI Taxonomy" id="1974829"/>
    <lineage>
        <taxon>Bacteria</taxon>
        <taxon>Candidatus Roizmaniibacteriota</taxon>
    </lineage>
</organism>
<dbReference type="Gene3D" id="3.40.1050.10">
    <property type="entry name" value="Carbonic anhydrase"/>
    <property type="match status" value="1"/>
</dbReference>
<proteinExistence type="predicted"/>
<dbReference type="SUPFAM" id="SSF53056">
    <property type="entry name" value="beta-carbonic anhydrase, cab"/>
    <property type="match status" value="1"/>
</dbReference>
<evidence type="ECO:0000313" key="2">
    <source>
        <dbReference type="Proteomes" id="UP000230108"/>
    </source>
</evidence>